<reference evidence="3" key="1">
    <citation type="submission" date="2023-03" db="EMBL/GenBank/DDBJ databases">
        <title>Massive genome expansion in bonnet fungi (Mycena s.s.) driven by repeated elements and novel gene families across ecological guilds.</title>
        <authorList>
            <consortium name="Lawrence Berkeley National Laboratory"/>
            <person name="Harder C.B."/>
            <person name="Miyauchi S."/>
            <person name="Viragh M."/>
            <person name="Kuo A."/>
            <person name="Thoen E."/>
            <person name="Andreopoulos B."/>
            <person name="Lu D."/>
            <person name="Skrede I."/>
            <person name="Drula E."/>
            <person name="Henrissat B."/>
            <person name="Morin E."/>
            <person name="Kohler A."/>
            <person name="Barry K."/>
            <person name="LaButti K."/>
            <person name="Morin E."/>
            <person name="Salamov A."/>
            <person name="Lipzen A."/>
            <person name="Mereny Z."/>
            <person name="Hegedus B."/>
            <person name="Baldrian P."/>
            <person name="Stursova M."/>
            <person name="Weitz H."/>
            <person name="Taylor A."/>
            <person name="Grigoriev I.V."/>
            <person name="Nagy L.G."/>
            <person name="Martin F."/>
            <person name="Kauserud H."/>
        </authorList>
    </citation>
    <scope>NUCLEOTIDE SEQUENCE</scope>
    <source>
        <strain evidence="3">CBHHK067</strain>
    </source>
</reference>
<evidence type="ECO:0000256" key="2">
    <source>
        <dbReference type="SAM" id="Phobius"/>
    </source>
</evidence>
<evidence type="ECO:0000313" key="3">
    <source>
        <dbReference type="EMBL" id="KAJ7695796.1"/>
    </source>
</evidence>
<dbReference type="EMBL" id="JARKIE010000037">
    <property type="protein sequence ID" value="KAJ7695796.1"/>
    <property type="molecule type" value="Genomic_DNA"/>
</dbReference>
<sequence length="280" mass="28679">MAGCAGILGPQMVTLQNLTQPVGTASVFSINDFCGASRLDVYLRSSDLLAVFISGGDGTQIGACSPSSPKTLNCSEGGLQLDCTDSWTCFSGRCEAPREGSITTPSPVSATSSRFSSSSPSTSSTQRTSSAADNSPAQAGGRSKGSKTAVVVGSVLGALCLCLALTIALLIWRRRRTGTGRAADDPPTEGAPAADTIRPVVATQPVRPFVVSQSFQTSPTKSAGTPISISSAKLPSAAADLEGAEAQYVQARSRAVVMSWRTDVLPPSYSHRAEGGDQGS</sequence>
<gene>
    <name evidence="3" type="ORF">B0H17DRAFT_427285</name>
</gene>
<feature type="region of interest" description="Disordered" evidence="1">
    <location>
        <begin position="98"/>
        <end position="145"/>
    </location>
</feature>
<name>A0AAD7DN83_MYCRO</name>
<dbReference type="Proteomes" id="UP001221757">
    <property type="component" value="Unassembled WGS sequence"/>
</dbReference>
<comment type="caution">
    <text evidence="3">The sequence shown here is derived from an EMBL/GenBank/DDBJ whole genome shotgun (WGS) entry which is preliminary data.</text>
</comment>
<evidence type="ECO:0000256" key="1">
    <source>
        <dbReference type="SAM" id="MobiDB-lite"/>
    </source>
</evidence>
<keyword evidence="2" id="KW-1133">Transmembrane helix</keyword>
<keyword evidence="4" id="KW-1185">Reference proteome</keyword>
<accession>A0AAD7DN83</accession>
<protein>
    <submittedName>
        <fullName evidence="3">Uncharacterized protein</fullName>
    </submittedName>
</protein>
<feature type="transmembrane region" description="Helical" evidence="2">
    <location>
        <begin position="149"/>
        <end position="172"/>
    </location>
</feature>
<keyword evidence="2" id="KW-0812">Transmembrane</keyword>
<dbReference type="AlphaFoldDB" id="A0AAD7DN83"/>
<evidence type="ECO:0000313" key="4">
    <source>
        <dbReference type="Proteomes" id="UP001221757"/>
    </source>
</evidence>
<organism evidence="3 4">
    <name type="scientific">Mycena rosella</name>
    <name type="common">Pink bonnet</name>
    <name type="synonym">Agaricus rosellus</name>
    <dbReference type="NCBI Taxonomy" id="1033263"/>
    <lineage>
        <taxon>Eukaryota</taxon>
        <taxon>Fungi</taxon>
        <taxon>Dikarya</taxon>
        <taxon>Basidiomycota</taxon>
        <taxon>Agaricomycotina</taxon>
        <taxon>Agaricomycetes</taxon>
        <taxon>Agaricomycetidae</taxon>
        <taxon>Agaricales</taxon>
        <taxon>Marasmiineae</taxon>
        <taxon>Mycenaceae</taxon>
        <taxon>Mycena</taxon>
    </lineage>
</organism>
<proteinExistence type="predicted"/>
<keyword evidence="2" id="KW-0472">Membrane</keyword>
<feature type="compositionally biased region" description="Low complexity" evidence="1">
    <location>
        <begin position="105"/>
        <end position="132"/>
    </location>
</feature>